<reference evidence="4 5" key="1">
    <citation type="submission" date="2018-06" db="EMBL/GenBank/DDBJ databases">
        <title>Genomic Encyclopedia of Archaeal and Bacterial Type Strains, Phase II (KMG-II): from individual species to whole genera.</title>
        <authorList>
            <person name="Goeker M."/>
        </authorList>
    </citation>
    <scope>NUCLEOTIDE SEQUENCE [LARGE SCALE GENOMIC DNA]</scope>
    <source>
        <strain evidence="4 5">DSM 17205</strain>
    </source>
</reference>
<evidence type="ECO:0000259" key="3">
    <source>
        <dbReference type="Pfam" id="PF05368"/>
    </source>
</evidence>
<dbReference type="InterPro" id="IPR008030">
    <property type="entry name" value="NmrA-like"/>
</dbReference>
<accession>A0ABX5Q170</accession>
<evidence type="ECO:0000256" key="1">
    <source>
        <dbReference type="ARBA" id="ARBA00006328"/>
    </source>
</evidence>
<gene>
    <name evidence="4" type="ORF">LX97_00749</name>
</gene>
<protein>
    <submittedName>
        <fullName evidence="4">Uncharacterized protein YbjT (DUF2867 family)</fullName>
    </submittedName>
</protein>
<dbReference type="Pfam" id="PF05368">
    <property type="entry name" value="NmrA"/>
    <property type="match status" value="1"/>
</dbReference>
<dbReference type="PANTHER" id="PTHR42748">
    <property type="entry name" value="NITROGEN METABOLITE REPRESSION PROTEIN NMRA FAMILY MEMBER"/>
    <property type="match status" value="1"/>
</dbReference>
<dbReference type="InterPro" id="IPR036291">
    <property type="entry name" value="NAD(P)-bd_dom_sf"/>
</dbReference>
<dbReference type="RefSeq" id="WP_015361571.1">
    <property type="nucleotide sequence ID" value="NZ_QKZR01000001.1"/>
</dbReference>
<evidence type="ECO:0000256" key="2">
    <source>
        <dbReference type="ARBA" id="ARBA00022857"/>
    </source>
</evidence>
<comment type="caution">
    <text evidence="4">The sequence shown here is derived from an EMBL/GenBank/DDBJ whole genome shotgun (WGS) entry which is preliminary data.</text>
</comment>
<organism evidence="4 5">
    <name type="scientific">Nonlabens dokdonensis</name>
    <dbReference type="NCBI Taxonomy" id="328515"/>
    <lineage>
        <taxon>Bacteria</taxon>
        <taxon>Pseudomonadati</taxon>
        <taxon>Bacteroidota</taxon>
        <taxon>Flavobacteriia</taxon>
        <taxon>Flavobacteriales</taxon>
        <taxon>Flavobacteriaceae</taxon>
        <taxon>Nonlabens</taxon>
    </lineage>
</organism>
<dbReference type="Proteomes" id="UP000248584">
    <property type="component" value="Unassembled WGS sequence"/>
</dbReference>
<dbReference type="Gene3D" id="3.40.50.720">
    <property type="entry name" value="NAD(P)-binding Rossmann-like Domain"/>
    <property type="match status" value="1"/>
</dbReference>
<feature type="domain" description="NmrA-like" evidence="3">
    <location>
        <begin position="2"/>
        <end position="266"/>
    </location>
</feature>
<sequence length="294" mass="33203">MNKVLVTGSTGFQGFSIVKTLLEYDYSIRGLILGDEDSTVLQSQGIEIAIGNFEDKESLQTAFHGIDKVVLSFPLIFDEKKLLKFAENIVYAWKNSNVKHFVFNTNLPVYHEKVGLSAFDSKLAIENYFDKENLPYISLRPTLYMDNLSAPFLLPVIQSNGIIPYPVPADKKIAWMSHKDLSNFVLEALKRPQLIGQKFYIGGVQLVSGNEIAEIVSRISGKKINFVHTNPDEFESQLTNGFGTQTAKEIANIYRFVEENVEHLQAKKLRESTLIKLPATLQTFDSWASSIEWT</sequence>
<dbReference type="InterPro" id="IPR051164">
    <property type="entry name" value="NmrA-like_oxidored"/>
</dbReference>
<dbReference type="EMBL" id="QKZR01000001">
    <property type="protein sequence ID" value="PZX43746.1"/>
    <property type="molecule type" value="Genomic_DNA"/>
</dbReference>
<dbReference type="SUPFAM" id="SSF51735">
    <property type="entry name" value="NAD(P)-binding Rossmann-fold domains"/>
    <property type="match status" value="1"/>
</dbReference>
<name>A0ABX5Q170_9FLAO</name>
<proteinExistence type="inferred from homology"/>
<comment type="similarity">
    <text evidence="1">Belongs to the NmrA-type oxidoreductase family.</text>
</comment>
<dbReference type="PANTHER" id="PTHR42748:SF7">
    <property type="entry name" value="NMRA LIKE REDOX SENSOR 1-RELATED"/>
    <property type="match status" value="1"/>
</dbReference>
<keyword evidence="5" id="KW-1185">Reference proteome</keyword>
<evidence type="ECO:0000313" key="4">
    <source>
        <dbReference type="EMBL" id="PZX43746.1"/>
    </source>
</evidence>
<keyword evidence="2" id="KW-0521">NADP</keyword>
<evidence type="ECO:0000313" key="5">
    <source>
        <dbReference type="Proteomes" id="UP000248584"/>
    </source>
</evidence>